<dbReference type="EMBL" id="JWZT01003512">
    <property type="protein sequence ID" value="KII66512.1"/>
    <property type="molecule type" value="Genomic_DNA"/>
</dbReference>
<sequence length="216" mass="25794">MKGKPVGQMSVVSAYQSKFLDSRVEIHIVGIEHDEHRYQPYRVKILIIAKYNSTLQHRHMRTKWTIYELNHDRWFLKQYDIIKYYLRGSLKKMKTQNHKMISKVDKDRACDSNTVAHWDQTHIYICNLEGKIGLYCRRRKIIKGEKPLGYGYGLKRDRESFHYTVKSRHYAISLLCHTHYYAPIARSRQNSTQNRFTLPPHALATMPLYVTIHRQE</sequence>
<gene>
    <name evidence="1" type="ORF">RF11_15971</name>
</gene>
<dbReference type="AlphaFoldDB" id="A0A0C2MY05"/>
<reference evidence="1 2" key="1">
    <citation type="journal article" date="2014" name="Genome Biol. Evol.">
        <title>The genome of the myxosporean Thelohanellus kitauei shows adaptations to nutrient acquisition within its fish host.</title>
        <authorList>
            <person name="Yang Y."/>
            <person name="Xiong J."/>
            <person name="Zhou Z."/>
            <person name="Huo F."/>
            <person name="Miao W."/>
            <person name="Ran C."/>
            <person name="Liu Y."/>
            <person name="Zhang J."/>
            <person name="Feng J."/>
            <person name="Wang M."/>
            <person name="Wang M."/>
            <person name="Wang L."/>
            <person name="Yao B."/>
        </authorList>
    </citation>
    <scope>NUCLEOTIDE SEQUENCE [LARGE SCALE GENOMIC DNA]</scope>
    <source>
        <strain evidence="1">Wuqing</strain>
    </source>
</reference>
<keyword evidence="2" id="KW-1185">Reference proteome</keyword>
<organism evidence="1 2">
    <name type="scientific">Thelohanellus kitauei</name>
    <name type="common">Myxosporean</name>
    <dbReference type="NCBI Taxonomy" id="669202"/>
    <lineage>
        <taxon>Eukaryota</taxon>
        <taxon>Metazoa</taxon>
        <taxon>Cnidaria</taxon>
        <taxon>Myxozoa</taxon>
        <taxon>Myxosporea</taxon>
        <taxon>Bivalvulida</taxon>
        <taxon>Platysporina</taxon>
        <taxon>Myxobolidae</taxon>
        <taxon>Thelohanellus</taxon>
    </lineage>
</organism>
<name>A0A0C2MY05_THEKT</name>
<evidence type="ECO:0000313" key="1">
    <source>
        <dbReference type="EMBL" id="KII66512.1"/>
    </source>
</evidence>
<protein>
    <submittedName>
        <fullName evidence="1">Uncharacterized protein</fullName>
    </submittedName>
</protein>
<proteinExistence type="predicted"/>
<comment type="caution">
    <text evidence="1">The sequence shown here is derived from an EMBL/GenBank/DDBJ whole genome shotgun (WGS) entry which is preliminary data.</text>
</comment>
<dbReference type="Proteomes" id="UP000031668">
    <property type="component" value="Unassembled WGS sequence"/>
</dbReference>
<evidence type="ECO:0000313" key="2">
    <source>
        <dbReference type="Proteomes" id="UP000031668"/>
    </source>
</evidence>
<accession>A0A0C2MY05</accession>